<feature type="region of interest" description="Disordered" evidence="4">
    <location>
        <begin position="1"/>
        <end position="93"/>
    </location>
</feature>
<protein>
    <submittedName>
        <fullName evidence="6">Nucleus protein</fullName>
    </submittedName>
</protein>
<feature type="compositionally biased region" description="Polar residues" evidence="4">
    <location>
        <begin position="929"/>
        <end position="952"/>
    </location>
</feature>
<accession>A0AAD9D2A2</accession>
<dbReference type="InterPro" id="IPR050613">
    <property type="entry name" value="Sec_Metabolite_Reg"/>
</dbReference>
<dbReference type="InterPro" id="IPR001138">
    <property type="entry name" value="Zn2Cys6_DnaBD"/>
</dbReference>
<dbReference type="PROSITE" id="PS00463">
    <property type="entry name" value="ZN2_CY6_FUNGAL_1"/>
    <property type="match status" value="1"/>
</dbReference>
<evidence type="ECO:0000256" key="2">
    <source>
        <dbReference type="ARBA" id="ARBA00022723"/>
    </source>
</evidence>
<feature type="domain" description="Zn(2)-C6 fungal-type" evidence="5">
    <location>
        <begin position="102"/>
        <end position="131"/>
    </location>
</feature>
<dbReference type="GO" id="GO:0008270">
    <property type="term" value="F:zinc ion binding"/>
    <property type="evidence" value="ECO:0007669"/>
    <property type="project" value="InterPro"/>
</dbReference>
<feature type="region of interest" description="Disordered" evidence="4">
    <location>
        <begin position="929"/>
        <end position="966"/>
    </location>
</feature>
<evidence type="ECO:0000256" key="1">
    <source>
        <dbReference type="ARBA" id="ARBA00004123"/>
    </source>
</evidence>
<dbReference type="AlphaFoldDB" id="A0AAD9D2A2"/>
<evidence type="ECO:0000256" key="4">
    <source>
        <dbReference type="SAM" id="MobiDB-lite"/>
    </source>
</evidence>
<dbReference type="EMBL" id="JAODAN010000006">
    <property type="protein sequence ID" value="KAK1923661.1"/>
    <property type="molecule type" value="Genomic_DNA"/>
</dbReference>
<dbReference type="SUPFAM" id="SSF57701">
    <property type="entry name" value="Zn2/Cys6 DNA-binding domain"/>
    <property type="match status" value="1"/>
</dbReference>
<dbReference type="CDD" id="cd00067">
    <property type="entry name" value="GAL4"/>
    <property type="match status" value="1"/>
</dbReference>
<evidence type="ECO:0000256" key="3">
    <source>
        <dbReference type="ARBA" id="ARBA00023242"/>
    </source>
</evidence>
<name>A0AAD9D2A2_PAPLA</name>
<dbReference type="Gene3D" id="4.10.240.10">
    <property type="entry name" value="Zn(2)-C6 fungal-type DNA-binding domain"/>
    <property type="match status" value="1"/>
</dbReference>
<comment type="subcellular location">
    <subcellularLocation>
        <location evidence="1">Nucleus</location>
    </subcellularLocation>
</comment>
<gene>
    <name evidence="6" type="ORF">DB88DRAFT_464820</name>
</gene>
<comment type="caution">
    <text evidence="6">The sequence shown here is derived from an EMBL/GenBank/DDBJ whole genome shotgun (WGS) entry which is preliminary data.</text>
</comment>
<dbReference type="PANTHER" id="PTHR31001">
    <property type="entry name" value="UNCHARACTERIZED TRANSCRIPTIONAL REGULATORY PROTEIN"/>
    <property type="match status" value="1"/>
</dbReference>
<feature type="compositionally biased region" description="Polar residues" evidence="4">
    <location>
        <begin position="870"/>
        <end position="884"/>
    </location>
</feature>
<proteinExistence type="predicted"/>
<keyword evidence="3" id="KW-0539">Nucleus</keyword>
<dbReference type="PROSITE" id="PS50048">
    <property type="entry name" value="ZN2_CY6_FUNGAL_2"/>
    <property type="match status" value="1"/>
</dbReference>
<dbReference type="InterPro" id="IPR036864">
    <property type="entry name" value="Zn2-C6_fun-type_DNA-bd_sf"/>
</dbReference>
<dbReference type="PANTHER" id="PTHR31001:SF87">
    <property type="entry name" value="COL-21"/>
    <property type="match status" value="1"/>
</dbReference>
<evidence type="ECO:0000313" key="6">
    <source>
        <dbReference type="EMBL" id="KAK1923661.1"/>
    </source>
</evidence>
<evidence type="ECO:0000259" key="5">
    <source>
        <dbReference type="PROSITE" id="PS50048"/>
    </source>
</evidence>
<feature type="compositionally biased region" description="Polar residues" evidence="4">
    <location>
        <begin position="15"/>
        <end position="39"/>
    </location>
</feature>
<feature type="compositionally biased region" description="Low complexity" evidence="4">
    <location>
        <begin position="833"/>
        <end position="869"/>
    </location>
</feature>
<evidence type="ECO:0000313" key="7">
    <source>
        <dbReference type="Proteomes" id="UP001182556"/>
    </source>
</evidence>
<feature type="compositionally biased region" description="Low complexity" evidence="4">
    <location>
        <begin position="40"/>
        <end position="52"/>
    </location>
</feature>
<dbReference type="CDD" id="cd12148">
    <property type="entry name" value="fungal_TF_MHR"/>
    <property type="match status" value="1"/>
</dbReference>
<dbReference type="Proteomes" id="UP001182556">
    <property type="component" value="Unassembled WGS sequence"/>
</dbReference>
<dbReference type="SMART" id="SM00906">
    <property type="entry name" value="Fungal_trans"/>
    <property type="match status" value="1"/>
</dbReference>
<keyword evidence="2" id="KW-0479">Metal-binding</keyword>
<dbReference type="Pfam" id="PF00172">
    <property type="entry name" value="Zn_clus"/>
    <property type="match status" value="1"/>
</dbReference>
<dbReference type="GO" id="GO:0006351">
    <property type="term" value="P:DNA-templated transcription"/>
    <property type="evidence" value="ECO:0007669"/>
    <property type="project" value="InterPro"/>
</dbReference>
<sequence>MSSAAQTDGAPNRPNPSSSSLHKPSTHDQPSSSFDLTNGASAPSHPTASASSSRKRKASPTPSTRLDRGPSLSHDPHTDDDAVSTHSRVAVKEHKRTRVHFSCVECHRRKQKCDRKEPCSQCVARRVPHLCRPFLNGVEDPNSNADVHARLNSIESLLTTLLSRSTPQTAPIVADASSPDVLTLTATGEDQFHPKSAPQNVEIPRQIMPHKPPPSGLFPSSMAYSSPTGRTGFGWGLREGRLINLSTEENAELKDVIATLKESGISKSHLEWLIAGVPGRRMADGLVELYFSDIDWTRYKMNKASFMKRYNIFFESIGRNPTSPRIDADTLKWLPLMFIVLAIATLSAPHDLVATDDQAAWSRRFYGSARSGLEYAKALQRDNLDVLFAGLLASRYMLLTRRPAEGSTPLTTAFQLGLYRDGVVLNMTDKREVEIRRRAWAMLYHLDRTISLLVGRPASISDAHTDTRMPANLDDEELEGDFDPNGHPLTKPTVYTYVIVRHKLAEIMGRIAYHTFAIQLPDYSTVLNLDRELLAWRDSLPPFFSITNSDTSLDKDHPYLFIQRHLLACEWFYTRITLNRPYLLRRKPQDGRYAYSKNAAIESATADLLSRRAFMMEKGNLTVNSGGYRVLNSYMVLGVTIKLDPDSAQADELRQLLNVVSGRAPDSQGRTSEPLVKEELAIVEFLTAKTNYKQASNTERPTRGDDQTPVDLLLGLAKTRSGRRAAEEEKRQIRLQQYREAEEQRAAQKRNGGMSSPWGYVAPSMPGLDVQQPFGQGNRGRAPRPLQPPQTKKSQDSPWSADIFDNLNNEIVPPPFASPRRSDQSPLRTSFTQPQRQQPQQPPFQAQQQQQQQQAQSFQQQQQQQQPQQNNGSFNLSPFASMSNLPLASPSQNVADMFAGNAAAQQFGQAISDGFDFADLGLNLESGAPNPTSIDWQNFNPFALQQTAQPGTEGSPDGPNDDDQTQFLNYILTKIANSQPEVQ</sequence>
<keyword evidence="7" id="KW-1185">Reference proteome</keyword>
<dbReference type="GO" id="GO:0003677">
    <property type="term" value="F:DNA binding"/>
    <property type="evidence" value="ECO:0007669"/>
    <property type="project" value="InterPro"/>
</dbReference>
<dbReference type="SMART" id="SM00066">
    <property type="entry name" value="GAL4"/>
    <property type="match status" value="1"/>
</dbReference>
<reference evidence="6" key="1">
    <citation type="submission" date="2023-02" db="EMBL/GenBank/DDBJ databases">
        <title>Identification and recombinant expression of a fungal hydrolase from Papiliotrema laurentii that hydrolyzes apple cutin and clears colloidal polyester polyurethane.</title>
        <authorList>
            <consortium name="DOE Joint Genome Institute"/>
            <person name="Roman V.A."/>
            <person name="Bojanowski C."/>
            <person name="Crable B.R."/>
            <person name="Wagner D.N."/>
            <person name="Hung C.S."/>
            <person name="Nadeau L.J."/>
            <person name="Schratz L."/>
            <person name="Haridas S."/>
            <person name="Pangilinan J."/>
            <person name="Lipzen A."/>
            <person name="Na H."/>
            <person name="Yan M."/>
            <person name="Ng V."/>
            <person name="Grigoriev I.V."/>
            <person name="Spatafora J.W."/>
            <person name="Barlow D."/>
            <person name="Biffinger J."/>
            <person name="Kelley-Loughnane N."/>
            <person name="Varaljay V.A."/>
            <person name="Crookes-Goodson W.J."/>
        </authorList>
    </citation>
    <scope>NUCLEOTIDE SEQUENCE</scope>
    <source>
        <strain evidence="6">5307AH</strain>
    </source>
</reference>
<dbReference type="GO" id="GO:0005634">
    <property type="term" value="C:nucleus"/>
    <property type="evidence" value="ECO:0007669"/>
    <property type="project" value="UniProtKB-SubCell"/>
</dbReference>
<feature type="compositionally biased region" description="Polar residues" evidence="4">
    <location>
        <begin position="789"/>
        <end position="798"/>
    </location>
</feature>
<feature type="region of interest" description="Disordered" evidence="4">
    <location>
        <begin position="740"/>
        <end position="884"/>
    </location>
</feature>
<dbReference type="InterPro" id="IPR007219">
    <property type="entry name" value="XnlR_reg_dom"/>
</dbReference>
<organism evidence="6 7">
    <name type="scientific">Papiliotrema laurentii</name>
    <name type="common">Cryptococcus laurentii</name>
    <dbReference type="NCBI Taxonomy" id="5418"/>
    <lineage>
        <taxon>Eukaryota</taxon>
        <taxon>Fungi</taxon>
        <taxon>Dikarya</taxon>
        <taxon>Basidiomycota</taxon>
        <taxon>Agaricomycotina</taxon>
        <taxon>Tremellomycetes</taxon>
        <taxon>Tremellales</taxon>
        <taxon>Rhynchogastremaceae</taxon>
        <taxon>Papiliotrema</taxon>
    </lineage>
</organism>
<dbReference type="Pfam" id="PF04082">
    <property type="entry name" value="Fungal_trans"/>
    <property type="match status" value="1"/>
</dbReference>
<dbReference type="GO" id="GO:0000981">
    <property type="term" value="F:DNA-binding transcription factor activity, RNA polymerase II-specific"/>
    <property type="evidence" value="ECO:0007669"/>
    <property type="project" value="InterPro"/>
</dbReference>